<organism evidence="10 11">
    <name type="scientific">Paralvinella palmiformis</name>
    <dbReference type="NCBI Taxonomy" id="53620"/>
    <lineage>
        <taxon>Eukaryota</taxon>
        <taxon>Metazoa</taxon>
        <taxon>Spiralia</taxon>
        <taxon>Lophotrochozoa</taxon>
        <taxon>Annelida</taxon>
        <taxon>Polychaeta</taxon>
        <taxon>Sedentaria</taxon>
        <taxon>Canalipalpata</taxon>
        <taxon>Terebellida</taxon>
        <taxon>Terebelliformia</taxon>
        <taxon>Alvinellidae</taxon>
        <taxon>Paralvinella</taxon>
    </lineage>
</organism>
<dbReference type="GO" id="GO:0000776">
    <property type="term" value="C:kinetochore"/>
    <property type="evidence" value="ECO:0007669"/>
    <property type="project" value="TreeGrafter"/>
</dbReference>
<keyword evidence="6" id="KW-0206">Cytoskeleton</keyword>
<accession>A0AAD9J8U8</accession>
<dbReference type="GO" id="GO:0051310">
    <property type="term" value="P:metaphase chromosome alignment"/>
    <property type="evidence" value="ECO:0007669"/>
    <property type="project" value="TreeGrafter"/>
</dbReference>
<evidence type="ECO:0000256" key="8">
    <source>
        <dbReference type="SAM" id="MobiDB-lite"/>
    </source>
</evidence>
<feature type="compositionally biased region" description="Basic and acidic residues" evidence="8">
    <location>
        <begin position="183"/>
        <end position="200"/>
    </location>
</feature>
<dbReference type="AlphaFoldDB" id="A0AAD9J8U8"/>
<dbReference type="GO" id="GO:1990385">
    <property type="term" value="C:meiotic spindle midzone"/>
    <property type="evidence" value="ECO:0007669"/>
    <property type="project" value="TreeGrafter"/>
</dbReference>
<feature type="region of interest" description="Disordered" evidence="8">
    <location>
        <begin position="167"/>
        <end position="200"/>
    </location>
</feature>
<dbReference type="EMBL" id="JAODUP010000488">
    <property type="protein sequence ID" value="KAK2148624.1"/>
    <property type="molecule type" value="Genomic_DNA"/>
</dbReference>
<gene>
    <name evidence="10" type="ORF">LSH36_488g02003</name>
</gene>
<feature type="compositionally biased region" description="Basic and acidic residues" evidence="8">
    <location>
        <begin position="236"/>
        <end position="254"/>
    </location>
</feature>
<comment type="similarity">
    <text evidence="3">Belongs to the INCENP family.</text>
</comment>
<name>A0AAD9J8U8_9ANNE</name>
<evidence type="ECO:0000256" key="7">
    <source>
        <dbReference type="ARBA" id="ARBA00023242"/>
    </source>
</evidence>
<dbReference type="GO" id="GO:0051257">
    <property type="term" value="P:meiotic spindle midzone assembly"/>
    <property type="evidence" value="ECO:0007669"/>
    <property type="project" value="TreeGrafter"/>
</dbReference>
<keyword evidence="4" id="KW-0963">Cytoplasm</keyword>
<dbReference type="Proteomes" id="UP001208570">
    <property type="component" value="Unassembled WGS sequence"/>
</dbReference>
<dbReference type="Pfam" id="PF03941">
    <property type="entry name" value="INCENP_ARK-bind"/>
    <property type="match status" value="1"/>
</dbReference>
<proteinExistence type="inferred from homology"/>
<evidence type="ECO:0000256" key="6">
    <source>
        <dbReference type="ARBA" id="ARBA00023212"/>
    </source>
</evidence>
<evidence type="ECO:0000256" key="4">
    <source>
        <dbReference type="ARBA" id="ARBA00022490"/>
    </source>
</evidence>
<feature type="compositionally biased region" description="Basic and acidic residues" evidence="8">
    <location>
        <begin position="167"/>
        <end position="176"/>
    </location>
</feature>
<dbReference type="GO" id="GO:0030496">
    <property type="term" value="C:midbody"/>
    <property type="evidence" value="ECO:0007669"/>
    <property type="project" value="TreeGrafter"/>
</dbReference>
<dbReference type="GO" id="GO:0005634">
    <property type="term" value="C:nucleus"/>
    <property type="evidence" value="ECO:0007669"/>
    <property type="project" value="UniProtKB-SubCell"/>
</dbReference>
<keyword evidence="5" id="KW-0159">Chromosome partition</keyword>
<dbReference type="GO" id="GO:0000281">
    <property type="term" value="P:mitotic cytokinesis"/>
    <property type="evidence" value="ECO:0007669"/>
    <property type="project" value="TreeGrafter"/>
</dbReference>
<dbReference type="GO" id="GO:0032133">
    <property type="term" value="C:chromosome passenger complex"/>
    <property type="evidence" value="ECO:0007669"/>
    <property type="project" value="TreeGrafter"/>
</dbReference>
<dbReference type="Gene3D" id="6.10.250.2990">
    <property type="match status" value="1"/>
</dbReference>
<feature type="non-terminal residue" evidence="10">
    <location>
        <position position="1"/>
    </location>
</feature>
<reference evidence="10" key="1">
    <citation type="journal article" date="2023" name="Mol. Biol. Evol.">
        <title>Third-Generation Sequencing Reveals the Adaptive Role of the Epigenome in Three Deep-Sea Polychaetes.</title>
        <authorList>
            <person name="Perez M."/>
            <person name="Aroh O."/>
            <person name="Sun Y."/>
            <person name="Lan Y."/>
            <person name="Juniper S.K."/>
            <person name="Young C.R."/>
            <person name="Angers B."/>
            <person name="Qian P.Y."/>
        </authorList>
    </citation>
    <scope>NUCLEOTIDE SEQUENCE</scope>
    <source>
        <strain evidence="10">P08H-3</strain>
    </source>
</reference>
<protein>
    <recommendedName>
        <fullName evidence="9">Inner centromere protein ARK-binding domain-containing protein</fullName>
    </recommendedName>
</protein>
<keyword evidence="11" id="KW-1185">Reference proteome</keyword>
<feature type="region of interest" description="Disordered" evidence="8">
    <location>
        <begin position="382"/>
        <end position="406"/>
    </location>
</feature>
<feature type="region of interest" description="Disordered" evidence="8">
    <location>
        <begin position="236"/>
        <end position="316"/>
    </location>
</feature>
<dbReference type="PANTHER" id="PTHR13142">
    <property type="entry name" value="INNER CENTROMERE PROTEIN"/>
    <property type="match status" value="1"/>
</dbReference>
<feature type="compositionally biased region" description="Basic and acidic residues" evidence="8">
    <location>
        <begin position="85"/>
        <end position="115"/>
    </location>
</feature>
<keyword evidence="7" id="KW-0539">Nucleus</keyword>
<sequence>LGIGLPCKKTCTESSVCMDYGEFPSEKGPQFSFLTQNKKKSTLNNISIMSSFVQRNTPSKKTTVDIIELKRQQLLAKEEEARIRRQRVQEQKLRETEEKRKNREQRQALAAERRKEQNRKKKELTEKEIRKEQEKMILKAKILEQKQQEEKEKHRFREMKLEEIRKREMERQKEQQELIQEQETERQKQQDVHLRKKEYDQQLRQKQIQEYRQKNEEYIQELERERQLEAERLRQADLQREKEKDFQIKEKQERSYNNMAKDLAHLERQRVKEEKARIKEELNAKEREKRQQKLNEKHQNDLKQNPPQNDPHFMANSTTVPEIKSTQPHVSQQLNATFNKDESNAHDNPDRQHHLFNSPTLTYLPSYDMTPVRKVYLKNNSGENYNIDDIRSDDSTDDDETPRKKIPSWATGTELKASLISQYYTPPDLDTIFAVIEQPNLCEMFSKKKPKFFKRTSSAVWNSPMYLPSGKPYSD</sequence>
<evidence type="ECO:0000256" key="3">
    <source>
        <dbReference type="ARBA" id="ARBA00010042"/>
    </source>
</evidence>
<feature type="domain" description="Inner centromere protein ARK-binding" evidence="9">
    <location>
        <begin position="389"/>
        <end position="445"/>
    </location>
</feature>
<evidence type="ECO:0000313" key="11">
    <source>
        <dbReference type="Proteomes" id="UP001208570"/>
    </source>
</evidence>
<comment type="subcellular location">
    <subcellularLocation>
        <location evidence="2">Cytoplasm</location>
        <location evidence="2">Cytoskeleton</location>
        <location evidence="2">Spindle</location>
    </subcellularLocation>
    <subcellularLocation>
        <location evidence="1">Nucleus</location>
    </subcellularLocation>
</comment>
<evidence type="ECO:0000259" key="9">
    <source>
        <dbReference type="Pfam" id="PF03941"/>
    </source>
</evidence>
<evidence type="ECO:0000256" key="5">
    <source>
        <dbReference type="ARBA" id="ARBA00022829"/>
    </source>
</evidence>
<comment type="caution">
    <text evidence="10">The sequence shown here is derived from an EMBL/GenBank/DDBJ whole genome shotgun (WGS) entry which is preliminary data.</text>
</comment>
<evidence type="ECO:0000256" key="1">
    <source>
        <dbReference type="ARBA" id="ARBA00004123"/>
    </source>
</evidence>
<feature type="region of interest" description="Disordered" evidence="8">
    <location>
        <begin position="85"/>
        <end position="126"/>
    </location>
</feature>
<dbReference type="PANTHER" id="PTHR13142:SF1">
    <property type="entry name" value="INNER CENTROMERE PROTEIN"/>
    <property type="match status" value="1"/>
</dbReference>
<feature type="compositionally biased region" description="Basic and acidic residues" evidence="8">
    <location>
        <begin position="262"/>
        <end position="301"/>
    </location>
</feature>
<evidence type="ECO:0000256" key="2">
    <source>
        <dbReference type="ARBA" id="ARBA00004186"/>
    </source>
</evidence>
<dbReference type="InterPro" id="IPR005635">
    <property type="entry name" value="Inner_centromere_prot_ARK-bd"/>
</dbReference>
<evidence type="ECO:0000313" key="10">
    <source>
        <dbReference type="EMBL" id="KAK2148624.1"/>
    </source>
</evidence>